<keyword evidence="8 9" id="KW-0472">Membrane</keyword>
<feature type="transmembrane region" description="Helical" evidence="9">
    <location>
        <begin position="141"/>
        <end position="165"/>
    </location>
</feature>
<evidence type="ECO:0000256" key="5">
    <source>
        <dbReference type="ARBA" id="ARBA00022692"/>
    </source>
</evidence>
<evidence type="ECO:0000256" key="8">
    <source>
        <dbReference type="ARBA" id="ARBA00023136"/>
    </source>
</evidence>
<dbReference type="OrthoDB" id="9778550at2"/>
<feature type="transmembrane region" description="Helical" evidence="9">
    <location>
        <begin position="78"/>
        <end position="99"/>
    </location>
</feature>
<feature type="transmembrane region" description="Helical" evidence="9">
    <location>
        <begin position="111"/>
        <end position="129"/>
    </location>
</feature>
<comment type="caution">
    <text evidence="11">The sequence shown here is derived from an EMBL/GenBank/DDBJ whole genome shotgun (WGS) entry which is preliminary data.</text>
</comment>
<dbReference type="PANTHER" id="PTHR30071:SF1">
    <property type="entry name" value="CYTOCHROME B_B6 PROTEIN-RELATED"/>
    <property type="match status" value="1"/>
</dbReference>
<dbReference type="GO" id="GO:0005886">
    <property type="term" value="C:plasma membrane"/>
    <property type="evidence" value="ECO:0007669"/>
    <property type="project" value="TreeGrafter"/>
</dbReference>
<comment type="subcellular location">
    <subcellularLocation>
        <location evidence="2">Membrane</location>
        <topology evidence="2">Multi-pass membrane protein</topology>
    </subcellularLocation>
</comment>
<evidence type="ECO:0000313" key="12">
    <source>
        <dbReference type="Proteomes" id="UP000091979"/>
    </source>
</evidence>
<dbReference type="RefSeq" id="WP_066853579.1">
    <property type="nucleotide sequence ID" value="NZ_JXMS01000008.1"/>
</dbReference>
<organism evidence="11 12">
    <name type="scientific">Halodesulfovibrio spirochaetisodalis</name>
    <dbReference type="NCBI Taxonomy" id="1560234"/>
    <lineage>
        <taxon>Bacteria</taxon>
        <taxon>Pseudomonadati</taxon>
        <taxon>Thermodesulfobacteriota</taxon>
        <taxon>Desulfovibrionia</taxon>
        <taxon>Desulfovibrionales</taxon>
        <taxon>Desulfovibrionaceae</taxon>
        <taxon>Halodesulfovibrio</taxon>
    </lineage>
</organism>
<keyword evidence="7 9" id="KW-1133">Transmembrane helix</keyword>
<dbReference type="GO" id="GO:0020037">
    <property type="term" value="F:heme binding"/>
    <property type="evidence" value="ECO:0007669"/>
    <property type="project" value="InterPro"/>
</dbReference>
<reference evidence="11 12" key="1">
    <citation type="submission" date="2015-01" db="EMBL/GenBank/DDBJ databases">
        <title>Desulfovibrio sp. JC271 draft genome sequence.</title>
        <authorList>
            <person name="Shivani Y."/>
            <person name="Subhash Y."/>
            <person name="Sasikala C."/>
            <person name="Ramana C.V."/>
        </authorList>
    </citation>
    <scope>NUCLEOTIDE SEQUENCE [LARGE SCALE GENOMIC DNA]</scope>
    <source>
        <strain evidence="11 12">JC271</strain>
    </source>
</reference>
<accession>A0A1B7XFE9</accession>
<keyword evidence="5 9" id="KW-0812">Transmembrane</keyword>
<dbReference type="InterPro" id="IPR045062">
    <property type="entry name" value="Cyt_c_biogenesis_CcsA/CcmC"/>
</dbReference>
<dbReference type="EMBL" id="JXMS01000008">
    <property type="protein sequence ID" value="OBQ54022.1"/>
    <property type="molecule type" value="Genomic_DNA"/>
</dbReference>
<dbReference type="STRING" id="1560234.SP90_05950"/>
<dbReference type="PANTHER" id="PTHR30071">
    <property type="entry name" value="HEME EXPORTER PROTEIN C"/>
    <property type="match status" value="1"/>
</dbReference>
<dbReference type="PATRIC" id="fig|1560234.3.peg.3163"/>
<keyword evidence="6" id="KW-0201">Cytochrome c-type biogenesis</keyword>
<dbReference type="GO" id="GO:0015232">
    <property type="term" value="F:heme transmembrane transporter activity"/>
    <property type="evidence" value="ECO:0007669"/>
    <property type="project" value="InterPro"/>
</dbReference>
<evidence type="ECO:0000256" key="2">
    <source>
        <dbReference type="ARBA" id="ARBA00004141"/>
    </source>
</evidence>
<evidence type="ECO:0000313" key="11">
    <source>
        <dbReference type="EMBL" id="OBQ54022.1"/>
    </source>
</evidence>
<comment type="similarity">
    <text evidence="3">Belongs to the CcmC/CycZ/HelC family.</text>
</comment>
<sequence length="224" mass="25237">MRTKWIAPVALAAAPAMAFCQYLIYEYAPVEQVMGIVQKVFYTHLPLAWWSLFSFFCVFIASILYLKTRNRFWDNFAAASAEVGVLLSGLALVTGMIWGRHSWGVWWTWDPRLTTTLVMWFVYAGYLILRSMSLSAERKAVVSSVVGIAAFIDVPLVFLSARLWRSIHPAVFNSKTGGLEPEMKLTVITCVICFGLVWAVLVGLRSSQMALSDRIDNLTTHDEI</sequence>
<gene>
    <name evidence="11" type="ORF">SP90_05950</name>
</gene>
<dbReference type="GO" id="GO:0017004">
    <property type="term" value="P:cytochrome complex assembly"/>
    <property type="evidence" value="ECO:0007669"/>
    <property type="project" value="UniProtKB-KW"/>
</dbReference>
<dbReference type="InterPro" id="IPR003557">
    <property type="entry name" value="Cyt_c_biogenesis_CcmC"/>
</dbReference>
<evidence type="ECO:0000256" key="4">
    <source>
        <dbReference type="ARBA" id="ARBA00016463"/>
    </source>
</evidence>
<feature type="transmembrane region" description="Helical" evidence="9">
    <location>
        <begin position="185"/>
        <end position="204"/>
    </location>
</feature>
<dbReference type="Proteomes" id="UP000091979">
    <property type="component" value="Unassembled WGS sequence"/>
</dbReference>
<protein>
    <recommendedName>
        <fullName evidence="4">Heme exporter protein C</fullName>
    </recommendedName>
</protein>
<keyword evidence="12" id="KW-1185">Reference proteome</keyword>
<evidence type="ECO:0000256" key="1">
    <source>
        <dbReference type="ARBA" id="ARBA00002442"/>
    </source>
</evidence>
<evidence type="ECO:0000256" key="9">
    <source>
        <dbReference type="SAM" id="Phobius"/>
    </source>
</evidence>
<dbReference type="PRINTS" id="PR01386">
    <property type="entry name" value="CCMCBIOGNSIS"/>
</dbReference>
<name>A0A1B7XFE9_9BACT</name>
<comment type="function">
    <text evidence="1">Required for the export of heme to the periplasm for the biogenesis of c-type cytochromes.</text>
</comment>
<dbReference type="InterPro" id="IPR002541">
    <property type="entry name" value="Cyt_c_assembly"/>
</dbReference>
<dbReference type="AlphaFoldDB" id="A0A1B7XFE9"/>
<evidence type="ECO:0000259" key="10">
    <source>
        <dbReference type="Pfam" id="PF01578"/>
    </source>
</evidence>
<evidence type="ECO:0000256" key="3">
    <source>
        <dbReference type="ARBA" id="ARBA00005840"/>
    </source>
</evidence>
<evidence type="ECO:0000256" key="6">
    <source>
        <dbReference type="ARBA" id="ARBA00022748"/>
    </source>
</evidence>
<feature type="transmembrane region" description="Helical" evidence="9">
    <location>
        <begin position="47"/>
        <end position="66"/>
    </location>
</feature>
<feature type="domain" description="Cytochrome c assembly protein" evidence="10">
    <location>
        <begin position="22"/>
        <end position="167"/>
    </location>
</feature>
<dbReference type="Pfam" id="PF01578">
    <property type="entry name" value="Cytochrom_C_asm"/>
    <property type="match status" value="1"/>
</dbReference>
<proteinExistence type="inferred from homology"/>
<evidence type="ECO:0000256" key="7">
    <source>
        <dbReference type="ARBA" id="ARBA00022989"/>
    </source>
</evidence>